<sequence length="206" mass="22354">MNTRVDLPGVPFPLHPSEDWPWRVEADSVLVTAKPHSDFFVDPSGSGSVAAESQLNAVSLTGRPAEGDFTLTARVHVDFTDTFDAGVLIVWADETLWAKLCFEFSPDRKPMVVSVVTRGVSDDANAFLVEGDEVWLRIARIGTVYAFHASVDGTRWDFVRGFALGAEEQQVTVGLEAQSPMGNGCDVRFDAVTYTAATLGDLRDGS</sequence>
<dbReference type="Proteomes" id="UP000316125">
    <property type="component" value="Chromosome"/>
</dbReference>
<reference evidence="1 2" key="1">
    <citation type="submission" date="2019-06" db="EMBL/GenBank/DDBJ databases">
        <title>Complete genome of Microbacterium foliorum M2.</title>
        <authorList>
            <person name="Cao G."/>
        </authorList>
    </citation>
    <scope>NUCLEOTIDE SEQUENCE [LARGE SCALE GENOMIC DNA]</scope>
    <source>
        <strain evidence="1 2">M2</strain>
    </source>
</reference>
<proteinExistence type="predicted"/>
<name>A0A4Y5YN58_9MICO</name>
<dbReference type="PANTHER" id="PTHR35332:SF2">
    <property type="entry name" value="REGULATION OF ENOLASE PROTEIN 1"/>
    <property type="match status" value="1"/>
</dbReference>
<dbReference type="PANTHER" id="PTHR35332">
    <property type="entry name" value="REGULATION OF ENOLASE PROTEIN 1"/>
    <property type="match status" value="1"/>
</dbReference>
<dbReference type="OrthoDB" id="9808724at2"/>
<dbReference type="EMBL" id="CP041040">
    <property type="protein sequence ID" value="QDE33913.1"/>
    <property type="molecule type" value="Genomic_DNA"/>
</dbReference>
<dbReference type="Gene3D" id="2.60.120.200">
    <property type="match status" value="1"/>
</dbReference>
<evidence type="ECO:0000313" key="2">
    <source>
        <dbReference type="Proteomes" id="UP000316125"/>
    </source>
</evidence>
<organism evidence="1 2">
    <name type="scientific">Microbacterium foliorum</name>
    <dbReference type="NCBI Taxonomy" id="104336"/>
    <lineage>
        <taxon>Bacteria</taxon>
        <taxon>Bacillati</taxon>
        <taxon>Actinomycetota</taxon>
        <taxon>Actinomycetes</taxon>
        <taxon>Micrococcales</taxon>
        <taxon>Microbacteriaceae</taxon>
        <taxon>Microbacterium</taxon>
    </lineage>
</organism>
<dbReference type="AlphaFoldDB" id="A0A4Y5YN58"/>
<gene>
    <name evidence="1" type="ORF">FIV50_03400</name>
</gene>
<dbReference type="SUPFAM" id="SSF49899">
    <property type="entry name" value="Concanavalin A-like lectins/glucanases"/>
    <property type="match status" value="1"/>
</dbReference>
<dbReference type="RefSeq" id="WP_140036196.1">
    <property type="nucleotide sequence ID" value="NZ_CP041040.1"/>
</dbReference>
<dbReference type="InterPro" id="IPR009784">
    <property type="entry name" value="DUF1349"/>
</dbReference>
<dbReference type="InterPro" id="IPR013320">
    <property type="entry name" value="ConA-like_dom_sf"/>
</dbReference>
<evidence type="ECO:0000313" key="1">
    <source>
        <dbReference type="EMBL" id="QDE33913.1"/>
    </source>
</evidence>
<protein>
    <submittedName>
        <fullName evidence="1">DUF1349 domain-containing protein</fullName>
    </submittedName>
</protein>
<accession>A0A4Y5YN58</accession>
<dbReference type="Pfam" id="PF07081">
    <property type="entry name" value="DUF1349"/>
    <property type="match status" value="1"/>
</dbReference>